<dbReference type="Gene3D" id="3.40.50.10490">
    <property type="entry name" value="Glucose-6-phosphate isomerase like protein, domain 1"/>
    <property type="match status" value="1"/>
</dbReference>
<dbReference type="SUPFAM" id="SSF53697">
    <property type="entry name" value="SIS domain"/>
    <property type="match status" value="1"/>
</dbReference>
<dbReference type="InterPro" id="IPR035461">
    <property type="entry name" value="GmhA/DiaA"/>
</dbReference>
<dbReference type="PANTHER" id="PTHR30390:SF6">
    <property type="entry name" value="DNAA INITIATOR-ASSOCIATING PROTEIN DIAA"/>
    <property type="match status" value="1"/>
</dbReference>
<dbReference type="OrthoDB" id="9810929at2"/>
<proteinExistence type="predicted"/>
<dbReference type="PANTHER" id="PTHR30390">
    <property type="entry name" value="SEDOHEPTULOSE 7-PHOSPHATE ISOMERASE / DNAA INITIATOR-ASSOCIATING FACTOR FOR REPLICATION INITIATION"/>
    <property type="match status" value="1"/>
</dbReference>
<protein>
    <submittedName>
        <fullName evidence="2">D-sedoheptulose 7-phosphate isomerase</fullName>
    </submittedName>
</protein>
<gene>
    <name evidence="2" type="ORF">EDC44_10359</name>
</gene>
<evidence type="ECO:0000313" key="3">
    <source>
        <dbReference type="Proteomes" id="UP000295763"/>
    </source>
</evidence>
<accession>A0A4R2TPH1</accession>
<dbReference type="AlphaFoldDB" id="A0A4R2TPH1"/>
<evidence type="ECO:0000259" key="1">
    <source>
        <dbReference type="PROSITE" id="PS51464"/>
    </source>
</evidence>
<dbReference type="InterPro" id="IPR001347">
    <property type="entry name" value="SIS_dom"/>
</dbReference>
<dbReference type="InterPro" id="IPR050099">
    <property type="entry name" value="SIS_GmhA/DiaA_subfam"/>
</dbReference>
<sequence>MLEKIKTLYTESVQTQISAADQLPECIVQAAEQLTNCLLRGNKIIVCGHGKSYANAQFLVANLLNRYSLERPSFPAVLLSMDGAVGSAIISDNNINSLYQRQFNAVAQKGDILVVLSPFGEEECVLNVIDGALNKELQIIVLNSLNNDHIHGLLSEHDLEISTPSAKESRILESHLFIINALCELIDHLLFSH</sequence>
<organism evidence="2 3">
    <name type="scientific">Cricetibacter osteomyelitidis</name>
    <dbReference type="NCBI Taxonomy" id="1521931"/>
    <lineage>
        <taxon>Bacteria</taxon>
        <taxon>Pseudomonadati</taxon>
        <taxon>Pseudomonadota</taxon>
        <taxon>Gammaproteobacteria</taxon>
        <taxon>Pasteurellales</taxon>
        <taxon>Pasteurellaceae</taxon>
        <taxon>Cricetibacter</taxon>
    </lineage>
</organism>
<dbReference type="InterPro" id="IPR046348">
    <property type="entry name" value="SIS_dom_sf"/>
</dbReference>
<dbReference type="GO" id="GO:0016853">
    <property type="term" value="F:isomerase activity"/>
    <property type="evidence" value="ECO:0007669"/>
    <property type="project" value="UniProtKB-KW"/>
</dbReference>
<dbReference type="PROSITE" id="PS51464">
    <property type="entry name" value="SIS"/>
    <property type="match status" value="1"/>
</dbReference>
<reference evidence="2 3" key="1">
    <citation type="submission" date="2019-03" db="EMBL/GenBank/DDBJ databases">
        <title>Genomic Encyclopedia of Type Strains, Phase IV (KMG-IV): sequencing the most valuable type-strain genomes for metagenomic binning, comparative biology and taxonomic classification.</title>
        <authorList>
            <person name="Goeker M."/>
        </authorList>
    </citation>
    <scope>NUCLEOTIDE SEQUENCE [LARGE SCALE GENOMIC DNA]</scope>
    <source>
        <strain evidence="2 3">DSM 28404</strain>
    </source>
</reference>
<dbReference type="CDD" id="cd05006">
    <property type="entry name" value="SIS_GmhA"/>
    <property type="match status" value="1"/>
</dbReference>
<name>A0A4R2TPH1_9PAST</name>
<feature type="domain" description="SIS" evidence="1">
    <location>
        <begin position="34"/>
        <end position="193"/>
    </location>
</feature>
<keyword evidence="2" id="KW-0413">Isomerase</keyword>
<evidence type="ECO:0000313" key="2">
    <source>
        <dbReference type="EMBL" id="TCP96862.1"/>
    </source>
</evidence>
<comment type="caution">
    <text evidence="2">The sequence shown here is derived from an EMBL/GenBank/DDBJ whole genome shotgun (WGS) entry which is preliminary data.</text>
</comment>
<dbReference type="RefSeq" id="WP_131974952.1">
    <property type="nucleotide sequence ID" value="NZ_SLYB01000003.1"/>
</dbReference>
<keyword evidence="3" id="KW-1185">Reference proteome</keyword>
<dbReference type="GO" id="GO:0097367">
    <property type="term" value="F:carbohydrate derivative binding"/>
    <property type="evidence" value="ECO:0007669"/>
    <property type="project" value="InterPro"/>
</dbReference>
<dbReference type="Pfam" id="PF13580">
    <property type="entry name" value="SIS_2"/>
    <property type="match status" value="1"/>
</dbReference>
<dbReference type="EMBL" id="SLYB01000003">
    <property type="protein sequence ID" value="TCP96862.1"/>
    <property type="molecule type" value="Genomic_DNA"/>
</dbReference>
<dbReference type="Proteomes" id="UP000295763">
    <property type="component" value="Unassembled WGS sequence"/>
</dbReference>
<dbReference type="GO" id="GO:1901135">
    <property type="term" value="P:carbohydrate derivative metabolic process"/>
    <property type="evidence" value="ECO:0007669"/>
    <property type="project" value="InterPro"/>
</dbReference>